<reference evidence="1 2" key="1">
    <citation type="submission" date="2015-09" db="EMBL/GenBank/DDBJ databases">
        <title>Draft genome sequence of a Caloramator mitchellensis, a moderate thermophile from the Great Artesian Basin of Australia.</title>
        <authorList>
            <person name="Patel B.K."/>
        </authorList>
    </citation>
    <scope>NUCLEOTIDE SEQUENCE [LARGE SCALE GENOMIC DNA]</scope>
    <source>
        <strain evidence="1 2">VF08</strain>
    </source>
</reference>
<gene>
    <name evidence="1" type="ORF">ABG79_02196</name>
</gene>
<evidence type="ECO:0000313" key="2">
    <source>
        <dbReference type="Proteomes" id="UP000052015"/>
    </source>
</evidence>
<dbReference type="AlphaFoldDB" id="A0A0R3JRG2"/>
<sequence>MDAIVLGKINQLKSDLLYEKFIPVNKTINVSGTTTNFVEVVNITGSGFISEAIAVRHTFGAGQQKGGFLQITIDNVLMLAVNFISYVDPGGSTKYYGVSGFATKDYIYSANGYSGVYNTIYQSSYQNTHTFKEIEPLPYTETPNLSISLNSYGAICSFSFPLFFKNSLKIKVKALNSDSSAPIYVELRGGLKV</sequence>
<name>A0A0R3JRG2_CALMK</name>
<dbReference type="RefSeq" id="WP_057979484.1">
    <property type="nucleotide sequence ID" value="NZ_LKHP01000017.1"/>
</dbReference>
<evidence type="ECO:0000313" key="1">
    <source>
        <dbReference type="EMBL" id="KRQ86064.1"/>
    </source>
</evidence>
<comment type="caution">
    <text evidence="1">The sequence shown here is derived from an EMBL/GenBank/DDBJ whole genome shotgun (WGS) entry which is preliminary data.</text>
</comment>
<keyword evidence="2" id="KW-1185">Reference proteome</keyword>
<protein>
    <submittedName>
        <fullName evidence="1">Uncharacterized protein</fullName>
    </submittedName>
</protein>
<dbReference type="STRING" id="908809.ABG79_02196"/>
<proteinExistence type="predicted"/>
<dbReference type="Proteomes" id="UP000052015">
    <property type="component" value="Unassembled WGS sequence"/>
</dbReference>
<accession>A0A0R3JRG2</accession>
<dbReference type="EMBL" id="LKHP01000017">
    <property type="protein sequence ID" value="KRQ86064.1"/>
    <property type="molecule type" value="Genomic_DNA"/>
</dbReference>
<organism evidence="1 2">
    <name type="scientific">Caloramator mitchellensis</name>
    <dbReference type="NCBI Taxonomy" id="908809"/>
    <lineage>
        <taxon>Bacteria</taxon>
        <taxon>Bacillati</taxon>
        <taxon>Bacillota</taxon>
        <taxon>Clostridia</taxon>
        <taxon>Eubacteriales</taxon>
        <taxon>Clostridiaceae</taxon>
        <taxon>Caloramator</taxon>
    </lineage>
</organism>